<accession>A0A8D6V4M3</accession>
<gene>
    <name evidence="3" type="ORF">CFBP1159_20930</name>
</gene>
<dbReference type="EMBL" id="HG992341">
    <property type="protein sequence ID" value="CAE6768063.1"/>
    <property type="molecule type" value="Genomic_DNA"/>
</dbReference>
<keyword evidence="2" id="KW-0732">Signal</keyword>
<evidence type="ECO:0000256" key="2">
    <source>
        <dbReference type="SAM" id="SignalP"/>
    </source>
</evidence>
<reference evidence="3" key="1">
    <citation type="submission" date="2021-02" db="EMBL/GenBank/DDBJ databases">
        <authorList>
            <person name="Pothier F. J."/>
        </authorList>
    </citation>
    <scope>NUCLEOTIDE SEQUENCE</scope>
    <source>
        <strain evidence="3">CFBP 1159</strain>
    </source>
</reference>
<evidence type="ECO:0008006" key="4">
    <source>
        <dbReference type="Google" id="ProtNLM"/>
    </source>
</evidence>
<keyword evidence="1" id="KW-0812">Transmembrane</keyword>
<feature type="signal peptide" evidence="2">
    <location>
        <begin position="1"/>
        <end position="17"/>
    </location>
</feature>
<name>A0A8D6V4M3_9XANT</name>
<feature type="transmembrane region" description="Helical" evidence="1">
    <location>
        <begin position="123"/>
        <end position="143"/>
    </location>
</feature>
<evidence type="ECO:0000313" key="3">
    <source>
        <dbReference type="EMBL" id="CAE6768037.1"/>
    </source>
</evidence>
<keyword evidence="1" id="KW-0472">Membrane</keyword>
<protein>
    <recommendedName>
        <fullName evidence="4">DUF3592 domain-containing protein</fullName>
    </recommendedName>
</protein>
<organism evidence="3">
    <name type="scientific">Xanthomonas arboricola pv. corylina</name>
    <dbReference type="NCBI Taxonomy" id="487821"/>
    <lineage>
        <taxon>Bacteria</taxon>
        <taxon>Pseudomonadati</taxon>
        <taxon>Pseudomonadota</taxon>
        <taxon>Gammaproteobacteria</taxon>
        <taxon>Lysobacterales</taxon>
        <taxon>Lysobacteraceae</taxon>
        <taxon>Xanthomonas</taxon>
    </lineage>
</organism>
<evidence type="ECO:0000256" key="1">
    <source>
        <dbReference type="SAM" id="Phobius"/>
    </source>
</evidence>
<dbReference type="Proteomes" id="UP000835243">
    <property type="component" value="Chromosome"/>
</dbReference>
<dbReference type="EMBL" id="HG992341">
    <property type="protein sequence ID" value="CAE6768037.1"/>
    <property type="molecule type" value="Genomic_DNA"/>
</dbReference>
<dbReference type="AlphaFoldDB" id="A0A8D6V4M3"/>
<proteinExistence type="predicted"/>
<keyword evidence="1" id="KW-1133">Transmembrane helix</keyword>
<feature type="chain" id="PRO_5036260219" description="DUF3592 domain-containing protein" evidence="2">
    <location>
        <begin position="18"/>
        <end position="250"/>
    </location>
</feature>
<sequence>MSKLCLALVGLMSVCLASCSSGGPSQSEREHAFLLFVQDNSNEKARIEDFESNQCTKAEGAPSYTCDVTAKVRAMDRDFGNQMDGVYSFTKMGGTWKITGRVQQPPFAINGDTIHSSGIRMTVGTFLTLVFFGGCAAIFLVLAKTVKTRSDNATFDHDFQRFHGYKNTRIAVSTARAMIKFKAGSRIKAYALSDVRSWEKHWHNYNREGTLTLNVRDIDHPVWTIKFGNETEMNKWYELVSQAVNEKLKL</sequence>